<dbReference type="Pfam" id="PF02321">
    <property type="entry name" value="OEP"/>
    <property type="match status" value="2"/>
</dbReference>
<dbReference type="SUPFAM" id="SSF56954">
    <property type="entry name" value="Outer membrane efflux proteins (OEP)"/>
    <property type="match status" value="1"/>
</dbReference>
<evidence type="ECO:0000256" key="8">
    <source>
        <dbReference type="SAM" id="SignalP"/>
    </source>
</evidence>
<keyword evidence="4" id="KW-1134">Transmembrane beta strand</keyword>
<evidence type="ECO:0000313" key="10">
    <source>
        <dbReference type="Proteomes" id="UP001258315"/>
    </source>
</evidence>
<evidence type="ECO:0000313" key="9">
    <source>
        <dbReference type="EMBL" id="MDT3401680.1"/>
    </source>
</evidence>
<name>A0ABU3GPX9_9SPHI</name>
<evidence type="ECO:0000256" key="4">
    <source>
        <dbReference type="ARBA" id="ARBA00022452"/>
    </source>
</evidence>
<dbReference type="EMBL" id="JAVLVU010000001">
    <property type="protein sequence ID" value="MDT3401680.1"/>
    <property type="molecule type" value="Genomic_DNA"/>
</dbReference>
<dbReference type="PANTHER" id="PTHR30026:SF20">
    <property type="entry name" value="OUTER MEMBRANE PROTEIN TOLC"/>
    <property type="match status" value="1"/>
</dbReference>
<reference evidence="10" key="1">
    <citation type="submission" date="2023-07" db="EMBL/GenBank/DDBJ databases">
        <title>Functional and genomic diversity of the sorghum phyllosphere microbiome.</title>
        <authorList>
            <person name="Shade A."/>
        </authorList>
    </citation>
    <scope>NUCLEOTIDE SEQUENCE [LARGE SCALE GENOMIC DNA]</scope>
    <source>
        <strain evidence="10">SORGH_AS_0422</strain>
    </source>
</reference>
<dbReference type="Proteomes" id="UP001258315">
    <property type="component" value="Unassembled WGS sequence"/>
</dbReference>
<evidence type="ECO:0000256" key="6">
    <source>
        <dbReference type="ARBA" id="ARBA00023136"/>
    </source>
</evidence>
<dbReference type="RefSeq" id="WP_311947591.1">
    <property type="nucleotide sequence ID" value="NZ_JAVLVU010000001.1"/>
</dbReference>
<evidence type="ECO:0000256" key="1">
    <source>
        <dbReference type="ARBA" id="ARBA00004442"/>
    </source>
</evidence>
<dbReference type="Gene3D" id="1.20.1600.10">
    <property type="entry name" value="Outer membrane efflux proteins (OEP)"/>
    <property type="match status" value="1"/>
</dbReference>
<keyword evidence="3" id="KW-0813">Transport</keyword>
<proteinExistence type="inferred from homology"/>
<keyword evidence="8" id="KW-0732">Signal</keyword>
<sequence>MRYLYILIILLGGLNSSYCQTADSVYKLQQCIDIAIKNNLTVKRSELDMERSRIYWQQQRANLLPTFSGNVNHGISTGRSIDPFTNTYLNQQITSADYGANANLILFNGMTIQNSIRQTSLAYQAGKMDFEQAKNDITLNVITTYFQAINNADLLVLANNQLEVSKQQVQRLQVMNSNGAVKPSDYYDVKGQQSTDQLSVINTRNALEASKLNLLLLMNVPYSRSISLQRLNAAELPAGKFNQSANQVYDQALASLPLVKAATLRRQSTEKKVQAAKGLLYPTISLFGGVGTRYSSAARRSVFLDSTEVNTGMFIKTPAGNQSVYGYTQNYGSEKVGYYNQFKNNYSTQVGIGLQIPILNAFQNRNRVALAKIDLSEARYIEENTRVQLKQNVEQAYINMTSAYDRYQIYTEQVDAFKESFRTAEIRFNAGVLNSVDYIVAKNNLDRANTNLINARYDYYIRTKILAYYQGNLTF</sequence>
<comment type="similarity">
    <text evidence="2">Belongs to the outer membrane factor (OMF) (TC 1.B.17) family.</text>
</comment>
<keyword evidence="5" id="KW-0812">Transmembrane</keyword>
<organism evidence="9 10">
    <name type="scientific">Mucilaginibacter terrae</name>
    <dbReference type="NCBI Taxonomy" id="1955052"/>
    <lineage>
        <taxon>Bacteria</taxon>
        <taxon>Pseudomonadati</taxon>
        <taxon>Bacteroidota</taxon>
        <taxon>Sphingobacteriia</taxon>
        <taxon>Sphingobacteriales</taxon>
        <taxon>Sphingobacteriaceae</taxon>
        <taxon>Mucilaginibacter</taxon>
    </lineage>
</organism>
<accession>A0ABU3GPX9</accession>
<feature type="chain" id="PRO_5046707628" evidence="8">
    <location>
        <begin position="22"/>
        <end position="475"/>
    </location>
</feature>
<feature type="signal peptide" evidence="8">
    <location>
        <begin position="1"/>
        <end position="21"/>
    </location>
</feature>
<gene>
    <name evidence="9" type="ORF">QE417_000752</name>
</gene>
<keyword evidence="6" id="KW-0472">Membrane</keyword>
<evidence type="ECO:0000256" key="3">
    <source>
        <dbReference type="ARBA" id="ARBA00022448"/>
    </source>
</evidence>
<dbReference type="InterPro" id="IPR051906">
    <property type="entry name" value="TolC-like"/>
</dbReference>
<dbReference type="InterPro" id="IPR003423">
    <property type="entry name" value="OMP_efflux"/>
</dbReference>
<dbReference type="PANTHER" id="PTHR30026">
    <property type="entry name" value="OUTER MEMBRANE PROTEIN TOLC"/>
    <property type="match status" value="1"/>
</dbReference>
<keyword evidence="7" id="KW-0998">Cell outer membrane</keyword>
<evidence type="ECO:0000256" key="7">
    <source>
        <dbReference type="ARBA" id="ARBA00023237"/>
    </source>
</evidence>
<comment type="subcellular location">
    <subcellularLocation>
        <location evidence="1">Cell outer membrane</location>
    </subcellularLocation>
</comment>
<evidence type="ECO:0000256" key="5">
    <source>
        <dbReference type="ARBA" id="ARBA00022692"/>
    </source>
</evidence>
<protein>
    <submittedName>
        <fullName evidence="9">Outer membrane protein</fullName>
    </submittedName>
</protein>
<keyword evidence="10" id="KW-1185">Reference proteome</keyword>
<evidence type="ECO:0000256" key="2">
    <source>
        <dbReference type="ARBA" id="ARBA00007613"/>
    </source>
</evidence>
<comment type="caution">
    <text evidence="9">The sequence shown here is derived from an EMBL/GenBank/DDBJ whole genome shotgun (WGS) entry which is preliminary data.</text>
</comment>